<comment type="caution">
    <text evidence="2">The sequence shown here is derived from an EMBL/GenBank/DDBJ whole genome shotgun (WGS) entry which is preliminary data.</text>
</comment>
<name>A0ABV4D3D9_9LACT</name>
<gene>
    <name evidence="2" type="ORF">AALA52_07390</name>
</gene>
<organism evidence="2 3">
    <name type="scientific">Lactococcus ileimucosae</name>
    <dbReference type="NCBI Taxonomy" id="2941329"/>
    <lineage>
        <taxon>Bacteria</taxon>
        <taxon>Bacillati</taxon>
        <taxon>Bacillota</taxon>
        <taxon>Bacilli</taxon>
        <taxon>Lactobacillales</taxon>
        <taxon>Streptococcaceae</taxon>
        <taxon>Lactococcus</taxon>
    </lineage>
</organism>
<evidence type="ECO:0000313" key="3">
    <source>
        <dbReference type="Proteomes" id="UP001565283"/>
    </source>
</evidence>
<proteinExistence type="predicted"/>
<feature type="chain" id="PRO_5045768499" evidence="1">
    <location>
        <begin position="21"/>
        <end position="223"/>
    </location>
</feature>
<evidence type="ECO:0000256" key="1">
    <source>
        <dbReference type="SAM" id="SignalP"/>
    </source>
</evidence>
<sequence length="223" mass="24433">MNKKVKKFIMVLVASLVLFTAVGPPVVGVVQANDVKVDEQVNLETSNEAEIYQPIQLPSEYVTQEQKSNQALDYIKEKYGHSEIEVTEIESLTITPEDEERVSNAVDEYLSMTGYNSLLRRFGRNWWNSRRFIATVIDVGLIAVGIGAAARSRAALASILRNHRTLITRVVNGQILRRVGIGVSGILMASIRFAATLAGTSIGGAIAWGLDRADGRLDGYILA</sequence>
<keyword evidence="3" id="KW-1185">Reference proteome</keyword>
<protein>
    <submittedName>
        <fullName evidence="2">Uncharacterized protein</fullName>
    </submittedName>
</protein>
<dbReference type="RefSeq" id="WP_369948569.1">
    <property type="nucleotide sequence ID" value="NZ_JBCLSH010000027.1"/>
</dbReference>
<accession>A0ABV4D3D9</accession>
<reference evidence="2 3" key="1">
    <citation type="submission" date="2024-03" db="EMBL/GenBank/DDBJ databases">
        <title>Mouse gut bacterial collection (mGBC) of GemPharmatech.</title>
        <authorList>
            <person name="He Y."/>
            <person name="Dong L."/>
            <person name="Wu D."/>
            <person name="Gao X."/>
            <person name="Lin Z."/>
        </authorList>
    </citation>
    <scope>NUCLEOTIDE SEQUENCE [LARGE SCALE GENOMIC DNA]</scope>
    <source>
        <strain evidence="2 3">61-15</strain>
    </source>
</reference>
<evidence type="ECO:0000313" key="2">
    <source>
        <dbReference type="EMBL" id="MEY8444060.1"/>
    </source>
</evidence>
<dbReference type="Proteomes" id="UP001565283">
    <property type="component" value="Unassembled WGS sequence"/>
</dbReference>
<keyword evidence="1" id="KW-0732">Signal</keyword>
<feature type="signal peptide" evidence="1">
    <location>
        <begin position="1"/>
        <end position="20"/>
    </location>
</feature>
<dbReference type="EMBL" id="JBCLSH010000027">
    <property type="protein sequence ID" value="MEY8444060.1"/>
    <property type="molecule type" value="Genomic_DNA"/>
</dbReference>